<feature type="domain" description="Glycosyltransferase 2-like" evidence="1">
    <location>
        <begin position="11"/>
        <end position="179"/>
    </location>
</feature>
<dbReference type="SUPFAM" id="SSF53448">
    <property type="entry name" value="Nucleotide-diphospho-sugar transferases"/>
    <property type="match status" value="1"/>
</dbReference>
<gene>
    <name evidence="2" type="ORF">UT08_C0001G0008</name>
</gene>
<dbReference type="PANTHER" id="PTHR48090">
    <property type="entry name" value="UNDECAPRENYL-PHOSPHATE 4-DEOXY-4-FORMAMIDO-L-ARABINOSE TRANSFERASE-RELATED"/>
    <property type="match status" value="1"/>
</dbReference>
<proteinExistence type="predicted"/>
<dbReference type="PANTHER" id="PTHR48090:SF7">
    <property type="entry name" value="RFBJ PROTEIN"/>
    <property type="match status" value="1"/>
</dbReference>
<dbReference type="Pfam" id="PF00535">
    <property type="entry name" value="Glycos_transf_2"/>
    <property type="match status" value="1"/>
</dbReference>
<dbReference type="Gene3D" id="3.90.550.10">
    <property type="entry name" value="Spore Coat Polysaccharide Biosynthesis Protein SpsA, Chain A"/>
    <property type="match status" value="1"/>
</dbReference>
<keyword evidence="2" id="KW-0808">Transferase</keyword>
<reference evidence="2 3" key="1">
    <citation type="journal article" date="2015" name="Nature">
        <title>rRNA introns, odd ribosomes, and small enigmatic genomes across a large radiation of phyla.</title>
        <authorList>
            <person name="Brown C.T."/>
            <person name="Hug L.A."/>
            <person name="Thomas B.C."/>
            <person name="Sharon I."/>
            <person name="Castelle C.J."/>
            <person name="Singh A."/>
            <person name="Wilkins M.J."/>
            <person name="Williams K.H."/>
            <person name="Banfield J.F."/>
        </authorList>
    </citation>
    <scope>NUCLEOTIDE SEQUENCE [LARGE SCALE GENOMIC DNA]</scope>
</reference>
<dbReference type="Proteomes" id="UP000034081">
    <property type="component" value="Unassembled WGS sequence"/>
</dbReference>
<dbReference type="STRING" id="1618570.UT08_C0001G0008"/>
<organism evidence="2 3">
    <name type="scientific">Candidatus Woesebacteria bacterium GW2011_GWB1_38_8</name>
    <dbReference type="NCBI Taxonomy" id="1618570"/>
    <lineage>
        <taxon>Bacteria</taxon>
        <taxon>Candidatus Woeseibacteriota</taxon>
    </lineage>
</organism>
<dbReference type="InterPro" id="IPR050256">
    <property type="entry name" value="Glycosyltransferase_2"/>
</dbReference>
<dbReference type="AlphaFoldDB" id="A0A0G0L552"/>
<evidence type="ECO:0000259" key="1">
    <source>
        <dbReference type="Pfam" id="PF00535"/>
    </source>
</evidence>
<dbReference type="EMBL" id="LBVL01000001">
    <property type="protein sequence ID" value="KKQ86142.1"/>
    <property type="molecule type" value="Genomic_DNA"/>
</dbReference>
<evidence type="ECO:0000313" key="3">
    <source>
        <dbReference type="Proteomes" id="UP000034081"/>
    </source>
</evidence>
<dbReference type="InterPro" id="IPR001173">
    <property type="entry name" value="Glyco_trans_2-like"/>
</dbReference>
<dbReference type="GO" id="GO:0016740">
    <property type="term" value="F:transferase activity"/>
    <property type="evidence" value="ECO:0007669"/>
    <property type="project" value="UniProtKB-KW"/>
</dbReference>
<accession>A0A0G0L552</accession>
<protein>
    <submittedName>
        <fullName evidence="2">Glycosyl transferase</fullName>
    </submittedName>
</protein>
<dbReference type="InterPro" id="IPR029044">
    <property type="entry name" value="Nucleotide-diphossugar_trans"/>
</dbReference>
<sequence>MQYIKNRMLISILVPCFNEEKTIETLIANVKKAKLSKGITREIIVVDDASTDKTPEILEKIKGIKVYQHKKNKGKGSAVRLAINKTHGEILIIQDADLEYDPVYYSKLLKPILSGKADVVYGTRLKNYPLRLLGERKTPLISHYVGNKFLSLMTRIIYAKPVSDMETGYKVFRKNVLKNINLSADRFDFEAEFTAKLLREGYNIYEIPIKVELRGYNDGKKITWKDGFIALWSLIKYRFID</sequence>
<comment type="caution">
    <text evidence="2">The sequence shown here is derived from an EMBL/GenBank/DDBJ whole genome shotgun (WGS) entry which is preliminary data.</text>
</comment>
<dbReference type="CDD" id="cd04179">
    <property type="entry name" value="DPM_DPG-synthase_like"/>
    <property type="match status" value="1"/>
</dbReference>
<evidence type="ECO:0000313" key="2">
    <source>
        <dbReference type="EMBL" id="KKQ86142.1"/>
    </source>
</evidence>
<name>A0A0G0L552_9BACT</name>